<dbReference type="PANTHER" id="PTHR23501:SF195">
    <property type="entry name" value="PEP5"/>
    <property type="match status" value="1"/>
</dbReference>
<dbReference type="InterPro" id="IPR053791">
    <property type="entry name" value="MFS_Tri12-like"/>
</dbReference>
<sequence>MLPDYDRKDTMDDEKATETRIEDTTNATVEPVYKVSPRAIGCVVGASFALFAATFGVTSTGVYAASIGVGAGDPSATPWFSNTAQICQAILGPLFSLSADLWGRKPFMVIGLAIGCIGGIVTSTSHMHQVALLGAVLTGIGFATQGLYVAVCSEVMPRSQRPKVQALLNVVGSSGGAFGIAAGGLYVKYNVVGAGWRMVSRAFFPLVDLPDQVSLPQIYATLAIVYGLASITILLCYRPLQKRPDVSAVFHQRNPALVLDLVGIALLLCGIPPLYYGFVSALNPYKWSDAHVLAPLLTGVAGLVAFGVWEWKGNKEGLLHHALFSKSRNYGISLALLFLEGILFFSFNAFWSREASLILGLPAWLAGLNFLWFYIISVLATPVFGWASQRFKEVRGGLTVGFGLFLGASIGMATVNPGSRIAFRAYAVLGGIAFASPLTLMSVCAQLAAPPQLLALASINLLVSRALGGVVAVACYNAVTKTRLAANLGPRLAAAVTPLGFPASEMQGLIQAAQISGPQGVAALKELKGMTPSIIETVQATMPHIYADSYRWVWVIAAPVALIAIVLIWQLEPIAPMMTARIDAPADVKAEARSALERDVETL</sequence>
<dbReference type="Pfam" id="PF06609">
    <property type="entry name" value="TRI12"/>
    <property type="match status" value="1"/>
</dbReference>
<evidence type="ECO:0000256" key="5">
    <source>
        <dbReference type="ARBA" id="ARBA00023136"/>
    </source>
</evidence>
<feature type="transmembrane region" description="Helical" evidence="7">
    <location>
        <begin position="257"/>
        <end position="278"/>
    </location>
</feature>
<protein>
    <submittedName>
        <fullName evidence="8">BY PROTMAP: gi|472587667|gb|EMS25163.1| MFS transporter, siderochrome-iron transporter [Rhodosporidium toruloides NP11]</fullName>
    </submittedName>
</protein>
<accession>A0A0K3CDV4</accession>
<feature type="transmembrane region" description="Helical" evidence="7">
    <location>
        <begin position="330"/>
        <end position="351"/>
    </location>
</feature>
<proteinExistence type="predicted"/>
<feature type="transmembrane region" description="Helical" evidence="7">
    <location>
        <begin position="290"/>
        <end position="309"/>
    </location>
</feature>
<dbReference type="GO" id="GO:0022857">
    <property type="term" value="F:transmembrane transporter activity"/>
    <property type="evidence" value="ECO:0007669"/>
    <property type="project" value="InterPro"/>
</dbReference>
<dbReference type="EMBL" id="CWKI01000007">
    <property type="protein sequence ID" value="CTR07909.1"/>
    <property type="molecule type" value="Genomic_DNA"/>
</dbReference>
<dbReference type="PANTHER" id="PTHR23501">
    <property type="entry name" value="MAJOR FACILITATOR SUPERFAMILY"/>
    <property type="match status" value="1"/>
</dbReference>
<keyword evidence="2" id="KW-0813">Transport</keyword>
<dbReference type="InterPro" id="IPR036259">
    <property type="entry name" value="MFS_trans_sf"/>
</dbReference>
<feature type="transmembrane region" description="Helical" evidence="7">
    <location>
        <begin position="218"/>
        <end position="237"/>
    </location>
</feature>
<feature type="transmembrane region" description="Helical" evidence="7">
    <location>
        <begin position="421"/>
        <end position="441"/>
    </location>
</feature>
<dbReference type="CDD" id="cd06179">
    <property type="entry name" value="MFS_TRI12_like"/>
    <property type="match status" value="1"/>
</dbReference>
<dbReference type="OMA" id="FIVYEWR"/>
<feature type="transmembrane region" description="Helical" evidence="7">
    <location>
        <begin position="396"/>
        <end position="415"/>
    </location>
</feature>
<keyword evidence="4 7" id="KW-1133">Transmembrane helix</keyword>
<gene>
    <name evidence="8" type="primary">FGENESH: predicted gene_7.155</name>
    <name evidence="8" type="ORF">BN2166_0037700</name>
</gene>
<evidence type="ECO:0000313" key="9">
    <source>
        <dbReference type="Proteomes" id="UP000199069"/>
    </source>
</evidence>
<dbReference type="Gene3D" id="1.20.1250.20">
    <property type="entry name" value="MFS general substrate transporter like domains"/>
    <property type="match status" value="1"/>
</dbReference>
<evidence type="ECO:0000256" key="1">
    <source>
        <dbReference type="ARBA" id="ARBA00004141"/>
    </source>
</evidence>
<feature type="transmembrane region" description="Helical" evidence="7">
    <location>
        <begin position="107"/>
        <end position="124"/>
    </location>
</feature>
<evidence type="ECO:0000256" key="2">
    <source>
        <dbReference type="ARBA" id="ARBA00022448"/>
    </source>
</evidence>
<dbReference type="GO" id="GO:0005886">
    <property type="term" value="C:plasma membrane"/>
    <property type="evidence" value="ECO:0007669"/>
    <property type="project" value="TreeGrafter"/>
</dbReference>
<evidence type="ECO:0000256" key="6">
    <source>
        <dbReference type="SAM" id="MobiDB-lite"/>
    </source>
</evidence>
<dbReference type="InterPro" id="IPR010573">
    <property type="entry name" value="MFS_Str1/Tri12-like"/>
</dbReference>
<reference evidence="8 9" key="1">
    <citation type="submission" date="2015-07" db="EMBL/GenBank/DDBJ databases">
        <authorList>
            <person name="Cajimat M.N.B."/>
            <person name="Milazzo M.L."/>
            <person name="Fulhorst C.F."/>
        </authorList>
    </citation>
    <scope>NUCLEOTIDE SEQUENCE [LARGE SCALE GENOMIC DNA]</scope>
    <source>
        <strain evidence="8">Single colony</strain>
    </source>
</reference>
<feature type="transmembrane region" description="Helical" evidence="7">
    <location>
        <begin position="552"/>
        <end position="571"/>
    </location>
</feature>
<keyword evidence="3 7" id="KW-0812">Transmembrane</keyword>
<evidence type="ECO:0000313" key="8">
    <source>
        <dbReference type="EMBL" id="CTR07909.1"/>
    </source>
</evidence>
<feature type="transmembrane region" description="Helical" evidence="7">
    <location>
        <begin position="453"/>
        <end position="479"/>
    </location>
</feature>
<dbReference type="AlphaFoldDB" id="A0A0K3CDV4"/>
<feature type="region of interest" description="Disordered" evidence="6">
    <location>
        <begin position="1"/>
        <end position="23"/>
    </location>
</feature>
<dbReference type="SUPFAM" id="SSF103473">
    <property type="entry name" value="MFS general substrate transporter"/>
    <property type="match status" value="1"/>
</dbReference>
<comment type="subcellular location">
    <subcellularLocation>
        <location evidence="1">Membrane</location>
        <topology evidence="1">Multi-pass membrane protein</topology>
    </subcellularLocation>
</comment>
<evidence type="ECO:0000256" key="3">
    <source>
        <dbReference type="ARBA" id="ARBA00022692"/>
    </source>
</evidence>
<dbReference type="Proteomes" id="UP000199069">
    <property type="component" value="Unassembled WGS sequence"/>
</dbReference>
<feature type="transmembrane region" description="Helical" evidence="7">
    <location>
        <begin position="164"/>
        <end position="187"/>
    </location>
</feature>
<name>A0A0K3CDV4_RHOTO</name>
<evidence type="ECO:0000256" key="4">
    <source>
        <dbReference type="ARBA" id="ARBA00022989"/>
    </source>
</evidence>
<keyword evidence="9" id="KW-1185">Reference proteome</keyword>
<keyword evidence="5 7" id="KW-0472">Membrane</keyword>
<organism evidence="8 9">
    <name type="scientific">Rhodotorula toruloides</name>
    <name type="common">Yeast</name>
    <name type="synonym">Rhodosporidium toruloides</name>
    <dbReference type="NCBI Taxonomy" id="5286"/>
    <lineage>
        <taxon>Eukaryota</taxon>
        <taxon>Fungi</taxon>
        <taxon>Dikarya</taxon>
        <taxon>Basidiomycota</taxon>
        <taxon>Pucciniomycotina</taxon>
        <taxon>Microbotryomycetes</taxon>
        <taxon>Sporidiobolales</taxon>
        <taxon>Sporidiobolaceae</taxon>
        <taxon>Rhodotorula</taxon>
    </lineage>
</organism>
<evidence type="ECO:0000256" key="7">
    <source>
        <dbReference type="SAM" id="Phobius"/>
    </source>
</evidence>
<feature type="transmembrane region" description="Helical" evidence="7">
    <location>
        <begin position="130"/>
        <end position="152"/>
    </location>
</feature>
<feature type="transmembrane region" description="Helical" evidence="7">
    <location>
        <begin position="363"/>
        <end position="384"/>
    </location>
</feature>